<dbReference type="InterPro" id="IPR029058">
    <property type="entry name" value="AB_hydrolase_fold"/>
</dbReference>
<dbReference type="Proteomes" id="UP000006727">
    <property type="component" value="Chromosome 3"/>
</dbReference>
<feature type="signal peptide" evidence="2">
    <location>
        <begin position="1"/>
        <end position="16"/>
    </location>
</feature>
<dbReference type="InterPro" id="IPR036155">
    <property type="entry name" value="Crypto/Photolyase_N_sf"/>
</dbReference>
<sequence length="686" mass="76104">MVGLTMAATIASSLQAALSGAGQVRLKPIEQVQCYDFIACSHWKTRASNSAESLHQCENLSVSMNLAEFRAPKNSLRRDGQSVKSYASPRAGPVGNGVSASSSKDTAILWFKHDLRLDDHPGVAAASAYKRVLPVYIFDPYVCAGWSKELLESLCDAVSDLRKELRLLGSDLIVLTARTEHVLSRLAQKIGATSIITEEEVESTWQRTVHSVLESLEKEEPSSISETKLELDQWSAPLYDTPESASIPDNYQAFQRIGLRTLAPLPSPAKFPGLPEGLTDTGSLPDFKEFTESVEAIRRKNPWWETLKAAQSQPGESLLPQASNPSSSKNGVSSAEYSPFKSVLKWRDEYILEGPQASLLKKQGLDVEEEEVIGEYFIKGGATGALNVLQGYLRFLEPTNRDDYKAVYEHIWEMEKKPGASFRKLFASSLALGTISRRRVIFEALQYERDRNGGRLSPFGFSTFTVGNAVGDVKAMEWFDLLQRKSELQASEKGFHVSAWRWKGYHIQYSAMGNEDGPAVLLVHGFGAFWEHYRDNLRGLANKGYRVYALTLIGFGRSEKPNMTYTELVWAELVRDFIVEVVKQPVVLAGNSIGGFTTTVVAGLWPSLVSSLVLLNTAGKVIPDYKGLTYQKPGESSPIAKPLSKLLLFYLQSSSDKLLTRCYPKQPSRVDKWLLEEVKRGVSFCG</sequence>
<dbReference type="Gene3D" id="3.40.50.1820">
    <property type="entry name" value="alpha/beta hydrolase"/>
    <property type="match status" value="1"/>
</dbReference>
<feature type="chain" id="PRO_5029849060" description="Photolyase/cryptochrome alpha/beta domain-containing protein" evidence="2">
    <location>
        <begin position="17"/>
        <end position="686"/>
    </location>
</feature>
<dbReference type="SUPFAM" id="SSF52425">
    <property type="entry name" value="Cryptochrome/photolyase, N-terminal domain"/>
    <property type="match status" value="1"/>
</dbReference>
<dbReference type="EMBL" id="ABEU02000003">
    <property type="status" value="NOT_ANNOTATED_CDS"/>
    <property type="molecule type" value="Genomic_DNA"/>
</dbReference>
<keyword evidence="2" id="KW-0732">Signal</keyword>
<dbReference type="PROSITE" id="PS51645">
    <property type="entry name" value="PHR_CRY_ALPHA_BETA"/>
    <property type="match status" value="1"/>
</dbReference>
<dbReference type="PANTHER" id="PTHR47832:SF1">
    <property type="entry name" value="DNA PHOTOLYASE"/>
    <property type="match status" value="1"/>
</dbReference>
<dbReference type="Pfam" id="PF12697">
    <property type="entry name" value="Abhydrolase_6"/>
    <property type="match status" value="1"/>
</dbReference>
<keyword evidence="5" id="KW-1185">Reference proteome</keyword>
<feature type="domain" description="Photolyase/cryptochrome alpha/beta" evidence="3">
    <location>
        <begin position="105"/>
        <end position="239"/>
    </location>
</feature>
<dbReference type="PANTHER" id="PTHR47832">
    <property type="entry name" value="DNA PHOTOLYASE"/>
    <property type="match status" value="1"/>
</dbReference>
<protein>
    <recommendedName>
        <fullName evidence="3">Photolyase/cryptochrome alpha/beta domain-containing protein</fullName>
    </recommendedName>
</protein>
<feature type="region of interest" description="Disordered" evidence="1">
    <location>
        <begin position="314"/>
        <end position="335"/>
    </location>
</feature>
<proteinExistence type="predicted"/>
<dbReference type="Pfam" id="PF00875">
    <property type="entry name" value="DNA_photolyase"/>
    <property type="match status" value="1"/>
</dbReference>
<evidence type="ECO:0000256" key="1">
    <source>
        <dbReference type="SAM" id="MobiDB-lite"/>
    </source>
</evidence>
<organism evidence="4 5">
    <name type="scientific">Physcomitrium patens</name>
    <name type="common">Spreading-leaved earth moss</name>
    <name type="synonym">Physcomitrella patens</name>
    <dbReference type="NCBI Taxonomy" id="3218"/>
    <lineage>
        <taxon>Eukaryota</taxon>
        <taxon>Viridiplantae</taxon>
        <taxon>Streptophyta</taxon>
        <taxon>Embryophyta</taxon>
        <taxon>Bryophyta</taxon>
        <taxon>Bryophytina</taxon>
        <taxon>Bryopsida</taxon>
        <taxon>Funariidae</taxon>
        <taxon>Funariales</taxon>
        <taxon>Funariaceae</taxon>
        <taxon>Physcomitrium</taxon>
    </lineage>
</organism>
<evidence type="ECO:0000313" key="4">
    <source>
        <dbReference type="EnsemblPlants" id="Pp3c3_8370V3.3"/>
    </source>
</evidence>
<evidence type="ECO:0000259" key="3">
    <source>
        <dbReference type="PROSITE" id="PS51645"/>
    </source>
</evidence>
<evidence type="ECO:0000313" key="5">
    <source>
        <dbReference type="Proteomes" id="UP000006727"/>
    </source>
</evidence>
<name>A0A7I4DH70_PHYPA</name>
<dbReference type="PRINTS" id="PR00111">
    <property type="entry name" value="ABHYDROLASE"/>
</dbReference>
<dbReference type="InterPro" id="IPR000073">
    <property type="entry name" value="AB_hydrolase_1"/>
</dbReference>
<dbReference type="Gramene" id="Pp3c3_8370V3.3">
    <property type="protein sequence ID" value="Pp3c3_8370V3.3"/>
    <property type="gene ID" value="Pp3c3_8370"/>
</dbReference>
<reference evidence="4 5" key="1">
    <citation type="journal article" date="2008" name="Science">
        <title>The Physcomitrella genome reveals evolutionary insights into the conquest of land by plants.</title>
        <authorList>
            <person name="Rensing S."/>
            <person name="Lang D."/>
            <person name="Zimmer A."/>
            <person name="Terry A."/>
            <person name="Salamov A."/>
            <person name="Shapiro H."/>
            <person name="Nishiyama T."/>
            <person name="Perroud P.-F."/>
            <person name="Lindquist E."/>
            <person name="Kamisugi Y."/>
            <person name="Tanahashi T."/>
            <person name="Sakakibara K."/>
            <person name="Fujita T."/>
            <person name="Oishi K."/>
            <person name="Shin-I T."/>
            <person name="Kuroki Y."/>
            <person name="Toyoda A."/>
            <person name="Suzuki Y."/>
            <person name="Hashimoto A."/>
            <person name="Yamaguchi K."/>
            <person name="Sugano A."/>
            <person name="Kohara Y."/>
            <person name="Fujiyama A."/>
            <person name="Anterola A."/>
            <person name="Aoki S."/>
            <person name="Ashton N."/>
            <person name="Barbazuk W.B."/>
            <person name="Barker E."/>
            <person name="Bennetzen J."/>
            <person name="Bezanilla M."/>
            <person name="Blankenship R."/>
            <person name="Cho S.H."/>
            <person name="Dutcher S."/>
            <person name="Estelle M."/>
            <person name="Fawcett J.A."/>
            <person name="Gundlach H."/>
            <person name="Hanada K."/>
            <person name="Heyl A."/>
            <person name="Hicks K.A."/>
            <person name="Hugh J."/>
            <person name="Lohr M."/>
            <person name="Mayer K."/>
            <person name="Melkozernov A."/>
            <person name="Murata T."/>
            <person name="Nelson D."/>
            <person name="Pils B."/>
            <person name="Prigge M."/>
            <person name="Reiss B."/>
            <person name="Renner T."/>
            <person name="Rombauts S."/>
            <person name="Rushton P."/>
            <person name="Sanderfoot A."/>
            <person name="Schween G."/>
            <person name="Shiu S.-H."/>
            <person name="Stueber K."/>
            <person name="Theodoulou F.L."/>
            <person name="Tu H."/>
            <person name="Van de Peer Y."/>
            <person name="Verrier P.J."/>
            <person name="Waters E."/>
            <person name="Wood A."/>
            <person name="Yang L."/>
            <person name="Cove D."/>
            <person name="Cuming A."/>
            <person name="Hasebe M."/>
            <person name="Lucas S."/>
            <person name="Mishler D.B."/>
            <person name="Reski R."/>
            <person name="Grigoriev I."/>
            <person name="Quatrano R.S."/>
            <person name="Boore J.L."/>
        </authorList>
    </citation>
    <scope>NUCLEOTIDE SEQUENCE [LARGE SCALE GENOMIC DNA]</scope>
    <source>
        <strain evidence="4 5">cv. Gransden 2004</strain>
    </source>
</reference>
<feature type="compositionally biased region" description="Low complexity" evidence="1">
    <location>
        <begin position="323"/>
        <end position="334"/>
    </location>
</feature>
<evidence type="ECO:0000256" key="2">
    <source>
        <dbReference type="SAM" id="SignalP"/>
    </source>
</evidence>
<dbReference type="EnsemblPlants" id="Pp3c3_8370V3.3">
    <property type="protein sequence ID" value="Pp3c3_8370V3.3"/>
    <property type="gene ID" value="Pp3c3_8370"/>
</dbReference>
<reference evidence="4" key="3">
    <citation type="submission" date="2020-12" db="UniProtKB">
        <authorList>
            <consortium name="EnsemblPlants"/>
        </authorList>
    </citation>
    <scope>IDENTIFICATION</scope>
</reference>
<dbReference type="SUPFAM" id="SSF53474">
    <property type="entry name" value="alpha/beta-Hydrolases"/>
    <property type="match status" value="1"/>
</dbReference>
<accession>A0A7I4DH70</accession>
<dbReference type="InterPro" id="IPR014729">
    <property type="entry name" value="Rossmann-like_a/b/a_fold"/>
</dbReference>
<dbReference type="Gene3D" id="3.40.50.620">
    <property type="entry name" value="HUPs"/>
    <property type="match status" value="1"/>
</dbReference>
<feature type="region of interest" description="Disordered" evidence="1">
    <location>
        <begin position="80"/>
        <end position="99"/>
    </location>
</feature>
<gene>
    <name evidence="4" type="primary">LOC112280026</name>
</gene>
<reference evidence="4 5" key="2">
    <citation type="journal article" date="2018" name="Plant J.">
        <title>The Physcomitrella patens chromosome-scale assembly reveals moss genome structure and evolution.</title>
        <authorList>
            <person name="Lang D."/>
            <person name="Ullrich K.K."/>
            <person name="Murat F."/>
            <person name="Fuchs J."/>
            <person name="Jenkins J."/>
            <person name="Haas F.B."/>
            <person name="Piednoel M."/>
            <person name="Gundlach H."/>
            <person name="Van Bel M."/>
            <person name="Meyberg R."/>
            <person name="Vives C."/>
            <person name="Morata J."/>
            <person name="Symeonidi A."/>
            <person name="Hiss M."/>
            <person name="Muchero W."/>
            <person name="Kamisugi Y."/>
            <person name="Saleh O."/>
            <person name="Blanc G."/>
            <person name="Decker E.L."/>
            <person name="van Gessel N."/>
            <person name="Grimwood J."/>
            <person name="Hayes R.D."/>
            <person name="Graham S.W."/>
            <person name="Gunter L.E."/>
            <person name="McDaniel S.F."/>
            <person name="Hoernstein S.N.W."/>
            <person name="Larsson A."/>
            <person name="Li F.W."/>
            <person name="Perroud P.F."/>
            <person name="Phillips J."/>
            <person name="Ranjan P."/>
            <person name="Rokshar D.S."/>
            <person name="Rothfels C.J."/>
            <person name="Schneider L."/>
            <person name="Shu S."/>
            <person name="Stevenson D.W."/>
            <person name="Thummler F."/>
            <person name="Tillich M."/>
            <person name="Villarreal Aguilar J.C."/>
            <person name="Widiez T."/>
            <person name="Wong G.K."/>
            <person name="Wymore A."/>
            <person name="Zhang Y."/>
            <person name="Zimmer A.D."/>
            <person name="Quatrano R.S."/>
            <person name="Mayer K.F.X."/>
            <person name="Goodstein D."/>
            <person name="Casacuberta J.M."/>
            <person name="Vandepoele K."/>
            <person name="Reski R."/>
            <person name="Cuming A.C."/>
            <person name="Tuskan G.A."/>
            <person name="Maumus F."/>
            <person name="Salse J."/>
            <person name="Schmutz J."/>
            <person name="Rensing S.A."/>
        </authorList>
    </citation>
    <scope>NUCLEOTIDE SEQUENCE [LARGE SCALE GENOMIC DNA]</scope>
    <source>
        <strain evidence="4 5">cv. Gransden 2004</strain>
    </source>
</reference>
<dbReference type="InterPro" id="IPR006050">
    <property type="entry name" value="DNA_photolyase_N"/>
</dbReference>
<dbReference type="AlphaFoldDB" id="A0A7I4DH70"/>